<dbReference type="EMBL" id="JACHDE010000002">
    <property type="protein sequence ID" value="MBB5399098.1"/>
    <property type="molecule type" value="Genomic_DNA"/>
</dbReference>
<evidence type="ECO:0000313" key="3">
    <source>
        <dbReference type="EMBL" id="MBB5399098.1"/>
    </source>
</evidence>
<dbReference type="InterPro" id="IPR050703">
    <property type="entry name" value="Flavin_MAO"/>
</dbReference>
<feature type="domain" description="Amine oxidase" evidence="2">
    <location>
        <begin position="969"/>
        <end position="1033"/>
    </location>
</feature>
<reference evidence="3 4" key="1">
    <citation type="submission" date="2020-08" db="EMBL/GenBank/DDBJ databases">
        <title>Genomic Encyclopedia of Type Strains, Phase IV (KMG-V): Genome sequencing to study the core and pangenomes of soil and plant-associated prokaryotes.</title>
        <authorList>
            <person name="Whitman W."/>
        </authorList>
    </citation>
    <scope>NUCLEOTIDE SEQUENCE [LARGE SCALE GENOMIC DNA]</scope>
    <source>
        <strain evidence="3 4">JPY162</strain>
    </source>
</reference>
<dbReference type="SUPFAM" id="SSF51905">
    <property type="entry name" value="FAD/NAD(P)-binding domain"/>
    <property type="match status" value="1"/>
</dbReference>
<dbReference type="RefSeq" id="WP_184225520.1">
    <property type="nucleotide sequence ID" value="NZ_JACHDE010000002.1"/>
</dbReference>
<dbReference type="InterPro" id="IPR023375">
    <property type="entry name" value="ADC_dom_sf"/>
</dbReference>
<dbReference type="GO" id="GO:0016491">
    <property type="term" value="F:oxidoreductase activity"/>
    <property type="evidence" value="ECO:0007669"/>
    <property type="project" value="InterPro"/>
</dbReference>
<organism evidence="3 4">
    <name type="scientific">Paraburkholderia youngii</name>
    <dbReference type="NCBI Taxonomy" id="2782701"/>
    <lineage>
        <taxon>Bacteria</taxon>
        <taxon>Pseudomonadati</taxon>
        <taxon>Pseudomonadota</taxon>
        <taxon>Betaproteobacteria</taxon>
        <taxon>Burkholderiales</taxon>
        <taxon>Burkholderiaceae</taxon>
        <taxon>Paraburkholderia</taxon>
    </lineage>
</organism>
<protein>
    <submittedName>
        <fullName evidence="3">Uncharacterized protein with NAD-binding domain and iron-sulfur cluster</fullName>
    </submittedName>
</protein>
<dbReference type="SUPFAM" id="SSF160104">
    <property type="entry name" value="Acetoacetate decarboxylase-like"/>
    <property type="match status" value="1"/>
</dbReference>
<dbReference type="InterPro" id="IPR036188">
    <property type="entry name" value="FAD/NAD-bd_sf"/>
</dbReference>
<evidence type="ECO:0000313" key="4">
    <source>
        <dbReference type="Proteomes" id="UP000592820"/>
    </source>
</evidence>
<dbReference type="Pfam" id="PF13450">
    <property type="entry name" value="NAD_binding_8"/>
    <property type="match status" value="1"/>
</dbReference>
<proteinExistence type="inferred from homology"/>
<name>A0A7W8L2P7_9BURK</name>
<dbReference type="Pfam" id="PF01593">
    <property type="entry name" value="Amino_oxidase"/>
    <property type="match status" value="1"/>
</dbReference>
<dbReference type="Proteomes" id="UP000592820">
    <property type="component" value="Unassembled WGS sequence"/>
</dbReference>
<dbReference type="AlphaFoldDB" id="A0A7W8L2P7"/>
<sequence length="1046" mass="116591">MMDRPDYIYTNGSPLEHTPMHLNGAEMYGFLIKGNKTKLQATVDATLNQVAGNQTTFRVLSPYVMLTFTRVNHAQSGFSTDHDRGWGKECDIIPWIMVGQIDESGGAAKLHRLFIFPSYTWVDVPMAISIGREIFGYPKNFCKLEMPEAGDDPVEFKIACEGWEPSNPETQLGIQPLLEIAATNREHEHVSVSGLAEIVVGGLKLLGSEPDLLSLDMVGIEDLASMLLEPQIDQLFLKQFPDASGTKAVYQEVVVAPTTIDKVHSASLLGYTYECTLHKFDSYRLDETLGFQLGTQPVLLPFHISMDFTVEAGEELARATAIAPEKIVAAKTNEEMLRAPATDREKIVVLGGGPGAMAAAFYLTDQPGWRDRYDITVYQMGWRLGGKCASGRNAKLGQRIEEHGLHMWFGFYNNGFDLMQKAYGALNRPAGTPLATWQDAFKPHNFIVLTEPIGNGYKFWPIQMPQKDGTPGGHNDELTFIEIAETLAAWIRQWVEGLKKHLLQLVDKEIKEGVDRLEGIWHGILGFATRMRESFHLLVDGGRHPVVAELQALRASVFESVDQYLDDDDAMRHFYICIDLAITTLIGMHVDGIMFKSFDVVNDIEFRAWLCKHGANVRYTVNSAPVRGLYDLVFAYIDGDSARPNIEAGTMLRGMLRLAIDYHGGFIWKMQAGMGDTVFTPLYQVLKQRGVNFQFFHKVEDLIPESDSDSDSDSVSEIVITQQVALKEDVTEYNPLVEVAGLDCWPSFPDYQQVDPQQAQLLSGNDLDLESHWNVWARIYSAEFGHPLPVKRLVRGVDFDKIVFGLPIGSLRYVCPKLIERSAALKAACDNVKTVATQAYQIWLNEDLRGLGWEVFGSDGEEPILSSFSDPFDTSTPMNQLLLREAWPAGHEPKNIAYFCSPIRTPNFSAAAETAFPADCAKKVKDDAVTQLKTRVFNLWPTVADRNEFNWEILIDPHGEIGEKRFDAQYWRANVSPSDLYVLSVVGSTEHRIASGESGFSNLYLAGDWLKTGLNAGCVEGAVMGGMQASRAICGYPSIIRGETDR</sequence>
<dbReference type="Gene3D" id="2.40.400.10">
    <property type="entry name" value="Acetoacetate decarboxylase-like"/>
    <property type="match status" value="1"/>
</dbReference>
<gene>
    <name evidence="3" type="ORF">HDG41_001137</name>
</gene>
<evidence type="ECO:0000259" key="2">
    <source>
        <dbReference type="Pfam" id="PF01593"/>
    </source>
</evidence>
<accession>A0A7W8L2P7</accession>
<dbReference type="InterPro" id="IPR002937">
    <property type="entry name" value="Amino_oxidase"/>
</dbReference>
<dbReference type="PANTHER" id="PTHR43563">
    <property type="entry name" value="AMINE OXIDASE"/>
    <property type="match status" value="1"/>
</dbReference>
<evidence type="ECO:0000256" key="1">
    <source>
        <dbReference type="ARBA" id="ARBA00005995"/>
    </source>
</evidence>
<dbReference type="Gene3D" id="3.50.50.60">
    <property type="entry name" value="FAD/NAD(P)-binding domain"/>
    <property type="match status" value="1"/>
</dbReference>
<comment type="similarity">
    <text evidence="1">Belongs to the flavin monoamine oxidase family.</text>
</comment>
<dbReference type="PANTHER" id="PTHR43563:SF1">
    <property type="entry name" value="AMINE OXIDASE [FLAVIN-CONTAINING] B"/>
    <property type="match status" value="1"/>
</dbReference>
<comment type="caution">
    <text evidence="3">The sequence shown here is derived from an EMBL/GenBank/DDBJ whole genome shotgun (WGS) entry which is preliminary data.</text>
</comment>